<proteinExistence type="inferred from homology"/>
<feature type="domain" description="Gfo/Idh/MocA-like oxidoreductase N-terminal" evidence="2">
    <location>
        <begin position="3"/>
        <end position="129"/>
    </location>
</feature>
<comment type="similarity">
    <text evidence="1">Belongs to the Gfo/Idh/MocA family.</text>
</comment>
<sequence length="430" mass="49448">MNKVIVCGISNRAMKMYIEAILTYFKQNNRIVGLIDPDPRRVELCKEKYPELRNLPSGQPEAIDQMNNELKPDILLVAGRDDTHVNYILKGLQHHLTVITEKPMVTNVKDVKKVIDAEAKSNGKVIVAFNYRYNPFHRKIKEMILEDKLGRITSIDLNWYIDTYHGASYFKRWNRRRDFSGGLSIHKSTHHFDLVNWWINQNPVEVFAFGALNYYGKDGELNPSQANHRYCGTCDEKSACQYYRRWTNRRNSFSVKDDHLSSNIEESAYTNYRPDACIFDHEIDIEDTYTATVKYDKGALLSYSVNFSTPYEGYRLAINGTKGRLETTEYHEPNRIAFPFPEQTIDYFPLFGSKEIIHVVQNEGGHGGGDPLLLEDLFLGVDPNRTYDILAGTHAGAYSIAVGEGVWRSVKENQPIRIHELLMNTSLAPY</sequence>
<organism evidence="4 5">
    <name type="scientific">Heyndrickxia oleronia</name>
    <dbReference type="NCBI Taxonomy" id="38875"/>
    <lineage>
        <taxon>Bacteria</taxon>
        <taxon>Bacillati</taxon>
        <taxon>Bacillota</taxon>
        <taxon>Bacilli</taxon>
        <taxon>Bacillales</taxon>
        <taxon>Bacillaceae</taxon>
        <taxon>Heyndrickxia</taxon>
    </lineage>
</organism>
<evidence type="ECO:0000256" key="1">
    <source>
        <dbReference type="ARBA" id="ARBA00010928"/>
    </source>
</evidence>
<dbReference type="AlphaFoldDB" id="A0AAW6STZ2"/>
<protein>
    <submittedName>
        <fullName evidence="4">Gfo/Idh/MocA family oxidoreductase</fullName>
    </submittedName>
</protein>
<name>A0AAW6STZ2_9BACI</name>
<comment type="caution">
    <text evidence="4">The sequence shown here is derived from an EMBL/GenBank/DDBJ whole genome shotgun (WGS) entry which is preliminary data.</text>
</comment>
<dbReference type="PANTHER" id="PTHR43377">
    <property type="entry name" value="BILIVERDIN REDUCTASE A"/>
    <property type="match status" value="1"/>
</dbReference>
<dbReference type="Proteomes" id="UP001159179">
    <property type="component" value="Unassembled WGS sequence"/>
</dbReference>
<evidence type="ECO:0000259" key="3">
    <source>
        <dbReference type="Pfam" id="PF02894"/>
    </source>
</evidence>
<dbReference type="Gene3D" id="3.40.50.720">
    <property type="entry name" value="NAD(P)-binding Rossmann-like Domain"/>
    <property type="match status" value="1"/>
</dbReference>
<evidence type="ECO:0000313" key="4">
    <source>
        <dbReference type="EMBL" id="MDH5162249.1"/>
    </source>
</evidence>
<dbReference type="Pfam" id="PF02894">
    <property type="entry name" value="GFO_IDH_MocA_C"/>
    <property type="match status" value="1"/>
</dbReference>
<dbReference type="InterPro" id="IPR051450">
    <property type="entry name" value="Gfo/Idh/MocA_Oxidoreductases"/>
</dbReference>
<reference evidence="4" key="1">
    <citation type="submission" date="2023-03" db="EMBL/GenBank/DDBJ databases">
        <title>Bacterial isolates from washroom surfaces on a university campus.</title>
        <authorList>
            <person name="Holman D.B."/>
            <person name="Gzyl K.E."/>
            <person name="Taheri A.E."/>
        </authorList>
    </citation>
    <scope>NUCLEOTIDE SEQUENCE</scope>
    <source>
        <strain evidence="4">RD03</strain>
    </source>
</reference>
<dbReference type="PANTHER" id="PTHR43377:SF2">
    <property type="entry name" value="BINDING ROSSMANN FOLD OXIDOREDUCTASE, PUTATIVE (AFU_ORTHOLOGUE AFUA_4G00560)-RELATED"/>
    <property type="match status" value="1"/>
</dbReference>
<feature type="domain" description="Gfo/Idh/MocA-like oxidoreductase C-terminal" evidence="3">
    <location>
        <begin position="141"/>
        <end position="417"/>
    </location>
</feature>
<dbReference type="EMBL" id="JAROYP010000008">
    <property type="protein sequence ID" value="MDH5162249.1"/>
    <property type="molecule type" value="Genomic_DNA"/>
</dbReference>
<dbReference type="RefSeq" id="WP_280617222.1">
    <property type="nucleotide sequence ID" value="NZ_JAROYP010000008.1"/>
</dbReference>
<gene>
    <name evidence="4" type="ORF">P5X88_15040</name>
</gene>
<evidence type="ECO:0000259" key="2">
    <source>
        <dbReference type="Pfam" id="PF01408"/>
    </source>
</evidence>
<dbReference type="SUPFAM" id="SSF55347">
    <property type="entry name" value="Glyceraldehyde-3-phosphate dehydrogenase-like, C-terminal domain"/>
    <property type="match status" value="1"/>
</dbReference>
<dbReference type="GO" id="GO:0000166">
    <property type="term" value="F:nucleotide binding"/>
    <property type="evidence" value="ECO:0007669"/>
    <property type="project" value="InterPro"/>
</dbReference>
<dbReference type="Pfam" id="PF01408">
    <property type="entry name" value="GFO_IDH_MocA"/>
    <property type="match status" value="1"/>
</dbReference>
<dbReference type="InterPro" id="IPR036291">
    <property type="entry name" value="NAD(P)-bd_dom_sf"/>
</dbReference>
<accession>A0AAW6STZ2</accession>
<dbReference type="SUPFAM" id="SSF51735">
    <property type="entry name" value="NAD(P)-binding Rossmann-fold domains"/>
    <property type="match status" value="1"/>
</dbReference>
<dbReference type="InterPro" id="IPR000683">
    <property type="entry name" value="Gfo/Idh/MocA-like_OxRdtase_N"/>
</dbReference>
<dbReference type="Gene3D" id="3.30.360.10">
    <property type="entry name" value="Dihydrodipicolinate Reductase, domain 2"/>
    <property type="match status" value="1"/>
</dbReference>
<evidence type="ECO:0000313" key="5">
    <source>
        <dbReference type="Proteomes" id="UP001159179"/>
    </source>
</evidence>
<dbReference type="InterPro" id="IPR004104">
    <property type="entry name" value="Gfo/Idh/MocA-like_OxRdtase_C"/>
</dbReference>